<dbReference type="AlphaFoldDB" id="M1PKS3"/>
<proteinExistence type="predicted"/>
<evidence type="ECO:0000313" key="2">
    <source>
        <dbReference type="Proteomes" id="UP000011721"/>
    </source>
</evidence>
<accession>M1PKS3</accession>
<organism evidence="1 2">
    <name type="scientific">Desulfocapsa sulfexigens (strain DSM 10523 / SB164P1)</name>
    <dbReference type="NCBI Taxonomy" id="1167006"/>
    <lineage>
        <taxon>Bacteria</taxon>
        <taxon>Pseudomonadati</taxon>
        <taxon>Thermodesulfobacteriota</taxon>
        <taxon>Desulfobulbia</taxon>
        <taxon>Desulfobulbales</taxon>
        <taxon>Desulfocapsaceae</taxon>
        <taxon>Desulfocapsa</taxon>
    </lineage>
</organism>
<name>M1PKS3_DESSD</name>
<sequence>MMMCGQRINIPGKYVNVPFSGKAIIRFINYNCTQ</sequence>
<dbReference type="STRING" id="1167006.UWK_00493"/>
<dbReference type="HOGENOM" id="CLU_3373417_0_0_7"/>
<protein>
    <submittedName>
        <fullName evidence="1">Uncharacterized protein</fullName>
    </submittedName>
</protein>
<keyword evidence="2" id="KW-1185">Reference proteome</keyword>
<dbReference type="Proteomes" id="UP000011721">
    <property type="component" value="Chromosome"/>
</dbReference>
<dbReference type="EMBL" id="CP003985">
    <property type="protein sequence ID" value="AGF77076.1"/>
    <property type="molecule type" value="Genomic_DNA"/>
</dbReference>
<dbReference type="KEGG" id="dsf:UWK_00493"/>
<reference evidence="2" key="1">
    <citation type="journal article" date="2013" name="Stand. Genomic Sci.">
        <title>Complete genome sequence of Desulfocapsa sulfexigens, a marine deltaproteobacterium specialized in disproportionating inorganic sulfur compounds.</title>
        <authorList>
            <person name="Finster K.W."/>
            <person name="Kjeldsen K.U."/>
            <person name="Kube M."/>
            <person name="Reinhardt R."/>
            <person name="Mussmann M."/>
            <person name="Amann R."/>
            <person name="Schreiber L."/>
        </authorList>
    </citation>
    <scope>NUCLEOTIDE SEQUENCE [LARGE SCALE GENOMIC DNA]</scope>
    <source>
        <strain evidence="2">DSM 10523 / SB164P1</strain>
    </source>
</reference>
<gene>
    <name evidence="1" type="ordered locus">UWK_00493</name>
</gene>
<evidence type="ECO:0000313" key="1">
    <source>
        <dbReference type="EMBL" id="AGF77076.1"/>
    </source>
</evidence>